<sequence length="80" mass="9292">MLRGIEAWRWDGVVGRVREGDREARLETPHVVSYARERAWRLDGSRGSRARVGVRGVVRSWAVFSACGVWTDAENFEWRF</sequence>
<name>B9XFQ0_PEDPL</name>
<accession>B9XFQ0</accession>
<keyword evidence="2" id="KW-1185">Reference proteome</keyword>
<organism evidence="1 2">
    <name type="scientific">Pedosphaera parvula (strain Ellin514)</name>
    <dbReference type="NCBI Taxonomy" id="320771"/>
    <lineage>
        <taxon>Bacteria</taxon>
        <taxon>Pseudomonadati</taxon>
        <taxon>Verrucomicrobiota</taxon>
        <taxon>Pedosphaerae</taxon>
        <taxon>Pedosphaerales</taxon>
        <taxon>Pedosphaeraceae</taxon>
        <taxon>Pedosphaera</taxon>
    </lineage>
</organism>
<dbReference type="STRING" id="320771.Cflav_PD4435"/>
<gene>
    <name evidence="1" type="ORF">Cflav_PD4435</name>
</gene>
<dbReference type="AlphaFoldDB" id="B9XFQ0"/>
<comment type="caution">
    <text evidence="1">The sequence shown here is derived from an EMBL/GenBank/DDBJ whole genome shotgun (WGS) entry which is preliminary data.</text>
</comment>
<proteinExistence type="predicted"/>
<reference evidence="1 2" key="1">
    <citation type="journal article" date="2011" name="J. Bacteriol.">
        <title>Genome sequence of 'Pedosphaera parvula' Ellin514, an aerobic Verrucomicrobial isolate from pasture soil.</title>
        <authorList>
            <person name="Kant R."/>
            <person name="van Passel M.W."/>
            <person name="Sangwan P."/>
            <person name="Palva A."/>
            <person name="Lucas S."/>
            <person name="Copeland A."/>
            <person name="Lapidus A."/>
            <person name="Glavina Del Rio T."/>
            <person name="Dalin E."/>
            <person name="Tice H."/>
            <person name="Bruce D."/>
            <person name="Goodwin L."/>
            <person name="Pitluck S."/>
            <person name="Chertkov O."/>
            <person name="Larimer F.W."/>
            <person name="Land M.L."/>
            <person name="Hauser L."/>
            <person name="Brettin T.S."/>
            <person name="Detter J.C."/>
            <person name="Han S."/>
            <person name="de Vos W.M."/>
            <person name="Janssen P.H."/>
            <person name="Smidt H."/>
        </authorList>
    </citation>
    <scope>NUCLEOTIDE SEQUENCE [LARGE SCALE GENOMIC DNA]</scope>
    <source>
        <strain evidence="1 2">Ellin514</strain>
    </source>
</reference>
<evidence type="ECO:0000313" key="1">
    <source>
        <dbReference type="EMBL" id="EEF61414.1"/>
    </source>
</evidence>
<evidence type="ECO:0000313" key="2">
    <source>
        <dbReference type="Proteomes" id="UP000003688"/>
    </source>
</evidence>
<dbReference type="Proteomes" id="UP000003688">
    <property type="component" value="Unassembled WGS sequence"/>
</dbReference>
<protein>
    <submittedName>
        <fullName evidence="1">Uncharacterized protein</fullName>
    </submittedName>
</protein>
<dbReference type="EMBL" id="ABOX02000010">
    <property type="protein sequence ID" value="EEF61414.1"/>
    <property type="molecule type" value="Genomic_DNA"/>
</dbReference>